<dbReference type="Proteomes" id="UP000259467">
    <property type="component" value="Segment"/>
</dbReference>
<name>A0A345L5C5_9CAUD</name>
<dbReference type="GeneID" id="54997838"/>
<protein>
    <submittedName>
        <fullName evidence="2">Uncharacterized protein</fullName>
    </submittedName>
</protein>
<sequence length="120" mass="12169">MIEIEFTTDHGDHAEGDTLRVDRLSAQVLVEDRKVAKVVEEVETPDVESGGDRARELNQAAATAEAVEKAAADAAAADSAPTDAQGDATADAAPTAPPTDAGAGPAPVEKTVPAPKGGRK</sequence>
<gene>
    <name evidence="2" type="primary">14</name>
    <name evidence="2" type="ORF">SEA_RUTHY_14</name>
</gene>
<dbReference type="RefSeq" id="YP_009806963.1">
    <property type="nucleotide sequence ID" value="NC_048019.1"/>
</dbReference>
<evidence type="ECO:0000313" key="3">
    <source>
        <dbReference type="Proteomes" id="UP000259467"/>
    </source>
</evidence>
<proteinExistence type="predicted"/>
<organism evidence="2 3">
    <name type="scientific">Gordonia phage Ruthy</name>
    <dbReference type="NCBI Taxonomy" id="2250323"/>
    <lineage>
        <taxon>Viruses</taxon>
        <taxon>Duplodnaviria</taxon>
        <taxon>Heunggongvirae</taxon>
        <taxon>Uroviricota</taxon>
        <taxon>Caudoviricetes</taxon>
        <taxon>Ruthyvirus</taxon>
        <taxon>Ruthyvirus ruthy</taxon>
    </lineage>
</organism>
<accession>A0A345L5C5</accession>
<reference evidence="3" key="1">
    <citation type="submission" date="2018-06" db="EMBL/GenBank/DDBJ databases">
        <authorList>
            <person name="Zhirakovskaya E."/>
        </authorList>
    </citation>
    <scope>NUCLEOTIDE SEQUENCE [LARGE SCALE GENOMIC DNA]</scope>
</reference>
<feature type="region of interest" description="Disordered" evidence="1">
    <location>
        <begin position="42"/>
        <end position="120"/>
    </location>
</feature>
<evidence type="ECO:0000256" key="1">
    <source>
        <dbReference type="SAM" id="MobiDB-lite"/>
    </source>
</evidence>
<dbReference type="EMBL" id="MH536826">
    <property type="protein sequence ID" value="AXH50477.1"/>
    <property type="molecule type" value="Genomic_DNA"/>
</dbReference>
<keyword evidence="3" id="KW-1185">Reference proteome</keyword>
<feature type="compositionally biased region" description="Low complexity" evidence="1">
    <location>
        <begin position="72"/>
        <end position="107"/>
    </location>
</feature>
<dbReference type="KEGG" id="vg:54997838"/>
<evidence type="ECO:0000313" key="2">
    <source>
        <dbReference type="EMBL" id="AXH50477.1"/>
    </source>
</evidence>